<evidence type="ECO:0000256" key="4">
    <source>
        <dbReference type="ARBA" id="ARBA00022496"/>
    </source>
</evidence>
<dbReference type="PANTHER" id="PTHR43185">
    <property type="entry name" value="FERROUS IRON TRANSPORT PROTEIN B"/>
    <property type="match status" value="1"/>
</dbReference>
<evidence type="ECO:0000256" key="13">
    <source>
        <dbReference type="NCBIfam" id="TIGR00437"/>
    </source>
</evidence>
<organism evidence="16 17">
    <name type="scientific">Intestinicryptomonas porci</name>
    <dbReference type="NCBI Taxonomy" id="2926320"/>
    <lineage>
        <taxon>Bacteria</taxon>
        <taxon>Pseudomonadati</taxon>
        <taxon>Verrucomicrobiota</taxon>
        <taxon>Opitutia</taxon>
        <taxon>Opitutales</taxon>
        <taxon>Intestinicryptomonaceae</taxon>
        <taxon>Intestinicryptomonas</taxon>
    </lineage>
</organism>
<dbReference type="PROSITE" id="PS51711">
    <property type="entry name" value="G_FEOB"/>
    <property type="match status" value="1"/>
</dbReference>
<evidence type="ECO:0000256" key="1">
    <source>
        <dbReference type="ARBA" id="ARBA00004651"/>
    </source>
</evidence>
<reference evidence="16 17" key="1">
    <citation type="submission" date="2022-03" db="EMBL/GenBank/DDBJ databases">
        <title>Novel taxa within the pig intestine.</title>
        <authorList>
            <person name="Wylensek D."/>
            <person name="Bishof K."/>
            <person name="Afrizal A."/>
            <person name="Clavel T."/>
        </authorList>
    </citation>
    <scope>NUCLEOTIDE SEQUENCE [LARGE SCALE GENOMIC DNA]</scope>
    <source>
        <strain evidence="16 17">CLA-KB-P66</strain>
    </source>
</reference>
<comment type="function">
    <text evidence="14">Probable transporter of a GTP-driven Fe(2+) uptake system.</text>
</comment>
<keyword evidence="3" id="KW-1003">Cell membrane</keyword>
<keyword evidence="5 14" id="KW-0812">Transmembrane</keyword>
<feature type="transmembrane region" description="Helical" evidence="14">
    <location>
        <begin position="462"/>
        <end position="482"/>
    </location>
</feature>
<dbReference type="PANTHER" id="PTHR43185:SF1">
    <property type="entry name" value="FE(2+) TRANSPORTER FEOB"/>
    <property type="match status" value="1"/>
</dbReference>
<dbReference type="InterPro" id="IPR041069">
    <property type="entry name" value="FeoB_Cyto"/>
</dbReference>
<comment type="subcellular location">
    <subcellularLocation>
        <location evidence="14">Cell inner membrane</location>
        <topology evidence="14">Multi-pass membrane protein</topology>
    </subcellularLocation>
    <subcellularLocation>
        <location evidence="1">Cell membrane</location>
        <topology evidence="1">Multi-pass membrane protein</topology>
    </subcellularLocation>
</comment>
<evidence type="ECO:0000256" key="14">
    <source>
        <dbReference type="RuleBase" id="RU362098"/>
    </source>
</evidence>
<dbReference type="InterPro" id="IPR050860">
    <property type="entry name" value="FeoB_GTPase"/>
</dbReference>
<evidence type="ECO:0000256" key="9">
    <source>
        <dbReference type="ARBA" id="ARBA00023065"/>
    </source>
</evidence>
<accession>A0ABU4WF99</accession>
<dbReference type="Gene3D" id="3.40.50.300">
    <property type="entry name" value="P-loop containing nucleotide triphosphate hydrolases"/>
    <property type="match status" value="1"/>
</dbReference>
<evidence type="ECO:0000256" key="7">
    <source>
        <dbReference type="ARBA" id="ARBA00022989"/>
    </source>
</evidence>
<keyword evidence="17" id="KW-1185">Reference proteome</keyword>
<dbReference type="Pfam" id="PF17910">
    <property type="entry name" value="FeoB_Cyto"/>
    <property type="match status" value="1"/>
</dbReference>
<evidence type="ECO:0000256" key="5">
    <source>
        <dbReference type="ARBA" id="ARBA00022692"/>
    </source>
</evidence>
<feature type="transmembrane region" description="Helical" evidence="14">
    <location>
        <begin position="395"/>
        <end position="417"/>
    </location>
</feature>
<evidence type="ECO:0000256" key="12">
    <source>
        <dbReference type="ARBA" id="ARBA00031200"/>
    </source>
</evidence>
<keyword evidence="2 14" id="KW-0813">Transport</keyword>
<dbReference type="CDD" id="cd01879">
    <property type="entry name" value="FeoB"/>
    <property type="match status" value="1"/>
</dbReference>
<keyword evidence="11 14" id="KW-0472">Membrane</keyword>
<proteinExistence type="inferred from homology"/>
<feature type="domain" description="FeoB-type G" evidence="15">
    <location>
        <begin position="5"/>
        <end position="169"/>
    </location>
</feature>
<name>A0ABU4WF99_9BACT</name>
<sequence length="713" mass="78184">MESEVLRFLLVGNPNCGKSTIFNSLVGGNAHVGNYSGVTVERKTGTFEVGGIKISVEDLPGVYNISPSSAEEEVVRDTLSSGDFDLIVNVMDSSNLERNLFLTIQLAEMGLPMAVVLNMTDELESKGQFIDEKELSNLLGVPVVKSVAYKSSSAASLKLFLLDAFLKKREPNFLWSKFKDKPLYSDVSQISHLIGKSLPKESADWAHWLAIRAMEGDKSILEKIRASSKELADAIEFTCGKIESDFGETPAGLIAAARFKLANDIARKTLFGKNTKTQSPKELYFLDKLFLNKYLGLPIFFVLMFLTFQFVFALGDPLMGYMEDAFAALSSWLNSVWVGGGFFKSLVVDGIVGGVGGVLVFLPNILMLFLVLSILEDSGYMARAAFLCDRLMRRFGLSGASLIPMLVGFGCSVPAIMATRSLKSRSERIATIMVLPLFSCGSRLPIYILLIPCFFAEKYRGVAMFCIYLTGIVLAFVLAKLLRLSFFKGADSSFVLELPAYRFPRPYNTLLQICSRAWAFLKKAGTLILGASVILWAAATFPEKTVLQKDYDAMIAEVQNNASLSDEKKAELESSILGERRAEIFDYTVSGRAGRFLETALRPLGFDAKISSALLGAIAAKEVFVSQLGIVYGVGEGDAENSMPLREKLERDYTPLQGMSILLFILISMPCIATVAATYSETRSVKLAAMQVLGLTALAYAVCFVFYNVALMF</sequence>
<dbReference type="Pfam" id="PF07670">
    <property type="entry name" value="Gate"/>
    <property type="match status" value="2"/>
</dbReference>
<feature type="transmembrane region" description="Helical" evidence="14">
    <location>
        <begin position="661"/>
        <end position="680"/>
    </location>
</feature>
<evidence type="ECO:0000256" key="8">
    <source>
        <dbReference type="ARBA" id="ARBA00023004"/>
    </source>
</evidence>
<keyword evidence="7 14" id="KW-1133">Transmembrane helix</keyword>
<dbReference type="InterPro" id="IPR030389">
    <property type="entry name" value="G_FEOB_dom"/>
</dbReference>
<comment type="caution">
    <text evidence="16">The sequence shown here is derived from an EMBL/GenBank/DDBJ whole genome shotgun (WGS) entry which is preliminary data.</text>
</comment>
<dbReference type="InterPro" id="IPR005225">
    <property type="entry name" value="Small_GTP-bd"/>
</dbReference>
<dbReference type="NCBIfam" id="TIGR00231">
    <property type="entry name" value="small_GTP"/>
    <property type="match status" value="1"/>
</dbReference>
<evidence type="ECO:0000313" key="16">
    <source>
        <dbReference type="EMBL" id="MDX8415237.1"/>
    </source>
</evidence>
<dbReference type="InterPro" id="IPR027417">
    <property type="entry name" value="P-loop_NTPase"/>
</dbReference>
<dbReference type="Pfam" id="PF02421">
    <property type="entry name" value="FeoB_N"/>
    <property type="match status" value="1"/>
</dbReference>
<gene>
    <name evidence="16" type="primary">feoB</name>
    <name evidence="16" type="ORF">MOX91_03465</name>
</gene>
<keyword evidence="10 14" id="KW-0342">GTP-binding</keyword>
<dbReference type="InterPro" id="IPR011642">
    <property type="entry name" value="Gate_dom"/>
</dbReference>
<keyword evidence="6" id="KW-0547">Nucleotide-binding</keyword>
<feature type="transmembrane region" description="Helical" evidence="14">
    <location>
        <begin position="350"/>
        <end position="375"/>
    </location>
</feature>
<evidence type="ECO:0000256" key="2">
    <source>
        <dbReference type="ARBA" id="ARBA00022448"/>
    </source>
</evidence>
<dbReference type="SUPFAM" id="SSF52540">
    <property type="entry name" value="P-loop containing nucleoside triphosphate hydrolases"/>
    <property type="match status" value="1"/>
</dbReference>
<keyword evidence="4 14" id="KW-0410">Iron transport</keyword>
<feature type="transmembrane region" description="Helical" evidence="14">
    <location>
        <begin position="325"/>
        <end position="343"/>
    </location>
</feature>
<dbReference type="EMBL" id="JALBUT010000003">
    <property type="protein sequence ID" value="MDX8415237.1"/>
    <property type="molecule type" value="Genomic_DNA"/>
</dbReference>
<dbReference type="RefSeq" id="WP_370396685.1">
    <property type="nucleotide sequence ID" value="NZ_JALBUT010000003.1"/>
</dbReference>
<protein>
    <recommendedName>
        <fullName evidence="12 13">Ferrous iron transport protein B</fullName>
    </recommendedName>
</protein>
<dbReference type="Gene3D" id="1.10.287.1770">
    <property type="match status" value="1"/>
</dbReference>
<dbReference type="InterPro" id="IPR003373">
    <property type="entry name" value="Fe2_transport_prot-B"/>
</dbReference>
<feature type="transmembrane region" description="Helical" evidence="14">
    <location>
        <begin position="294"/>
        <end position="313"/>
    </location>
</feature>
<evidence type="ECO:0000256" key="10">
    <source>
        <dbReference type="ARBA" id="ARBA00023134"/>
    </source>
</evidence>
<evidence type="ECO:0000259" key="15">
    <source>
        <dbReference type="PROSITE" id="PS51711"/>
    </source>
</evidence>
<keyword evidence="8 14" id="KW-0408">Iron</keyword>
<evidence type="ECO:0000256" key="6">
    <source>
        <dbReference type="ARBA" id="ARBA00022741"/>
    </source>
</evidence>
<feature type="transmembrane region" description="Helical" evidence="14">
    <location>
        <begin position="692"/>
        <end position="711"/>
    </location>
</feature>
<dbReference type="NCBIfam" id="TIGR00437">
    <property type="entry name" value="feoB"/>
    <property type="match status" value="1"/>
</dbReference>
<comment type="similarity">
    <text evidence="14">Belongs to the TRAFAC class TrmE-Era-EngA-EngB-Septin-like GTPase superfamily. FeoB GTPase (TC 9.A.8) family.</text>
</comment>
<dbReference type="Pfam" id="PF07664">
    <property type="entry name" value="FeoB_C"/>
    <property type="match status" value="1"/>
</dbReference>
<feature type="transmembrane region" description="Helical" evidence="14">
    <location>
        <begin position="429"/>
        <end position="450"/>
    </location>
</feature>
<keyword evidence="9" id="KW-0406">Ion transport</keyword>
<evidence type="ECO:0000313" key="17">
    <source>
        <dbReference type="Proteomes" id="UP001275932"/>
    </source>
</evidence>
<dbReference type="InterPro" id="IPR011640">
    <property type="entry name" value="Fe2_transport_prot_B_C"/>
</dbReference>
<dbReference type="Proteomes" id="UP001275932">
    <property type="component" value="Unassembled WGS sequence"/>
</dbReference>
<evidence type="ECO:0000256" key="11">
    <source>
        <dbReference type="ARBA" id="ARBA00023136"/>
    </source>
</evidence>
<evidence type="ECO:0000256" key="3">
    <source>
        <dbReference type="ARBA" id="ARBA00022475"/>
    </source>
</evidence>